<comment type="caution">
    <text evidence="2">The sequence shown here is derived from an EMBL/GenBank/DDBJ whole genome shotgun (WGS) entry which is preliminary data.</text>
</comment>
<evidence type="ECO:0000313" key="3">
    <source>
        <dbReference type="Proteomes" id="UP001221142"/>
    </source>
</evidence>
<evidence type="ECO:0000256" key="1">
    <source>
        <dbReference type="SAM" id="MobiDB-lite"/>
    </source>
</evidence>
<accession>A0AAD7BHF7</accession>
<sequence>MPGHADSPPPGYKPYPWPWAHESILTLAKPDPTWLDTDWTEEDDSSDYIPEEHSGSDDSGNDSDSDDEYISDSEIAALGHYPLEWRHQRWPTHFQEAQEEIDDLPRQITRLVIEERAAAAAYDPGEVVTLLTQFLELLIEMGHYPENSLRYAPHTEPSVNVELATELGYSESAVHLMQQLPYFNKSVNGSREEGIVARTRFADYTSDRDLREGRRPYPYQFYPQSGDLDPWLLPLVLPGRDGWHVIIDTKLGVVRSYDYEGLRHRQSVEWRRHGPLVDDEEQYASEASRAPLVRAAHFFSQLIVAYRSLSRLPVIGADHNDPWMKERHGSGSPNWFAIEIKAEQDTLLSLYCECGWPDNWRRAEFMAKWKDAHRDIQQRTRELLANSEQSDSES</sequence>
<protein>
    <submittedName>
        <fullName evidence="2">Uncharacterized protein</fullName>
    </submittedName>
</protein>
<feature type="region of interest" description="Disordered" evidence="1">
    <location>
        <begin position="32"/>
        <end position="68"/>
    </location>
</feature>
<evidence type="ECO:0000313" key="2">
    <source>
        <dbReference type="EMBL" id="KAJ7620979.1"/>
    </source>
</evidence>
<dbReference type="Proteomes" id="UP001221142">
    <property type="component" value="Unassembled WGS sequence"/>
</dbReference>
<proteinExistence type="predicted"/>
<keyword evidence="3" id="KW-1185">Reference proteome</keyword>
<dbReference type="AlphaFoldDB" id="A0AAD7BHF7"/>
<reference evidence="2" key="1">
    <citation type="submission" date="2023-03" db="EMBL/GenBank/DDBJ databases">
        <title>Massive genome expansion in bonnet fungi (Mycena s.s.) driven by repeated elements and novel gene families across ecological guilds.</title>
        <authorList>
            <consortium name="Lawrence Berkeley National Laboratory"/>
            <person name="Harder C.B."/>
            <person name="Miyauchi S."/>
            <person name="Viragh M."/>
            <person name="Kuo A."/>
            <person name="Thoen E."/>
            <person name="Andreopoulos B."/>
            <person name="Lu D."/>
            <person name="Skrede I."/>
            <person name="Drula E."/>
            <person name="Henrissat B."/>
            <person name="Morin E."/>
            <person name="Kohler A."/>
            <person name="Barry K."/>
            <person name="LaButti K."/>
            <person name="Morin E."/>
            <person name="Salamov A."/>
            <person name="Lipzen A."/>
            <person name="Mereny Z."/>
            <person name="Hegedus B."/>
            <person name="Baldrian P."/>
            <person name="Stursova M."/>
            <person name="Weitz H."/>
            <person name="Taylor A."/>
            <person name="Grigoriev I.V."/>
            <person name="Nagy L.G."/>
            <person name="Martin F."/>
            <person name="Kauserud H."/>
        </authorList>
    </citation>
    <scope>NUCLEOTIDE SEQUENCE</scope>
    <source>
        <strain evidence="2">9284</strain>
    </source>
</reference>
<feature type="compositionally biased region" description="Acidic residues" evidence="1">
    <location>
        <begin position="59"/>
        <end position="68"/>
    </location>
</feature>
<organism evidence="2 3">
    <name type="scientific">Roridomyces roridus</name>
    <dbReference type="NCBI Taxonomy" id="1738132"/>
    <lineage>
        <taxon>Eukaryota</taxon>
        <taxon>Fungi</taxon>
        <taxon>Dikarya</taxon>
        <taxon>Basidiomycota</taxon>
        <taxon>Agaricomycotina</taxon>
        <taxon>Agaricomycetes</taxon>
        <taxon>Agaricomycetidae</taxon>
        <taxon>Agaricales</taxon>
        <taxon>Marasmiineae</taxon>
        <taxon>Mycenaceae</taxon>
        <taxon>Roridomyces</taxon>
    </lineage>
</organism>
<gene>
    <name evidence="2" type="ORF">FB45DRAFT_132224</name>
</gene>
<dbReference type="EMBL" id="JARKIF010000016">
    <property type="protein sequence ID" value="KAJ7620979.1"/>
    <property type="molecule type" value="Genomic_DNA"/>
</dbReference>
<name>A0AAD7BHF7_9AGAR</name>